<protein>
    <recommendedName>
        <fullName evidence="3">N-acetyltransferase</fullName>
    </recommendedName>
</protein>
<accession>A0ABU4IQ10</accession>
<proteinExistence type="predicted"/>
<evidence type="ECO:0000313" key="1">
    <source>
        <dbReference type="EMBL" id="MDW6019952.1"/>
    </source>
</evidence>
<sequence length="192" mass="20944">MAQELSLKQVQQTLFSASAVRSSEKLPLKIALDAVSDNSLAYNDLAELRDKGLIAWDLAMKANSCMTPVSNADHILQCVAYYGNAENGRSCIGFGLGCINNDGTAIELNLIEKRRDSGVDLKSKLLPIIVDAFSLYGLYLNNNGLANISKFVIVGPIESVVPYYRESGFQYVENYLGSGVDAMYMNLEDGKV</sequence>
<dbReference type="RefSeq" id="WP_171138983.1">
    <property type="nucleotide sequence ID" value="NZ_AP024894.1"/>
</dbReference>
<dbReference type="EMBL" id="JAWRCN010000002">
    <property type="protein sequence ID" value="MDW6019952.1"/>
    <property type="molecule type" value="Genomic_DNA"/>
</dbReference>
<evidence type="ECO:0008006" key="3">
    <source>
        <dbReference type="Google" id="ProtNLM"/>
    </source>
</evidence>
<name>A0ABU4IQ10_9VIBR</name>
<gene>
    <name evidence="1" type="ORF">SBW85_19795</name>
</gene>
<dbReference type="Proteomes" id="UP001272325">
    <property type="component" value="Unassembled WGS sequence"/>
</dbReference>
<keyword evidence="2" id="KW-1185">Reference proteome</keyword>
<organism evidence="1 2">
    <name type="scientific">Vibrio plantisponsor</name>
    <dbReference type="NCBI Taxonomy" id="664643"/>
    <lineage>
        <taxon>Bacteria</taxon>
        <taxon>Pseudomonadati</taxon>
        <taxon>Pseudomonadota</taxon>
        <taxon>Gammaproteobacteria</taxon>
        <taxon>Vibrionales</taxon>
        <taxon>Vibrionaceae</taxon>
        <taxon>Vibrio</taxon>
    </lineage>
</organism>
<evidence type="ECO:0000313" key="2">
    <source>
        <dbReference type="Proteomes" id="UP001272325"/>
    </source>
</evidence>
<comment type="caution">
    <text evidence="1">The sequence shown here is derived from an EMBL/GenBank/DDBJ whole genome shotgun (WGS) entry which is preliminary data.</text>
</comment>
<reference evidence="1 2" key="1">
    <citation type="submission" date="2023-11" db="EMBL/GenBank/DDBJ databases">
        <title>Plant-associative lifestyle of Vibrio porteresiae and its evolutionary dynamics.</title>
        <authorList>
            <person name="Rameshkumar N."/>
            <person name="Kirti K."/>
        </authorList>
    </citation>
    <scope>NUCLEOTIDE SEQUENCE [LARGE SCALE GENOMIC DNA]</scope>
    <source>
        <strain evidence="1 2">MSSRF60</strain>
    </source>
</reference>